<reference evidence="3" key="1">
    <citation type="journal article" date="2013" name="Nat. Genet.">
        <title>The Capsella rubella genome and the genomic consequences of rapid mating system evolution.</title>
        <authorList>
            <person name="Slotte T."/>
            <person name="Hazzouri K.M."/>
            <person name="Agren J.A."/>
            <person name="Koenig D."/>
            <person name="Maumus F."/>
            <person name="Guo Y.L."/>
            <person name="Steige K."/>
            <person name="Platts A.E."/>
            <person name="Escobar J.S."/>
            <person name="Newman L.K."/>
            <person name="Wang W."/>
            <person name="Mandakova T."/>
            <person name="Vello E."/>
            <person name="Smith L.M."/>
            <person name="Henz S.R."/>
            <person name="Steffen J."/>
            <person name="Takuno S."/>
            <person name="Brandvain Y."/>
            <person name="Coop G."/>
            <person name="Andolfatto P."/>
            <person name="Hu T.T."/>
            <person name="Blanchette M."/>
            <person name="Clark R.M."/>
            <person name="Quesneville H."/>
            <person name="Nordborg M."/>
            <person name="Gaut B.S."/>
            <person name="Lysak M.A."/>
            <person name="Jenkins J."/>
            <person name="Grimwood J."/>
            <person name="Chapman J."/>
            <person name="Prochnik S."/>
            <person name="Shu S."/>
            <person name="Rokhsar D."/>
            <person name="Schmutz J."/>
            <person name="Weigel D."/>
            <person name="Wright S.I."/>
        </authorList>
    </citation>
    <scope>NUCLEOTIDE SEQUENCE [LARGE SCALE GENOMIC DNA]</scope>
    <source>
        <strain evidence="3">cv. Monte Gargano</strain>
    </source>
</reference>
<evidence type="ECO:0000256" key="1">
    <source>
        <dbReference type="SAM" id="MobiDB-lite"/>
    </source>
</evidence>
<organism evidence="2 3">
    <name type="scientific">Capsella rubella</name>
    <dbReference type="NCBI Taxonomy" id="81985"/>
    <lineage>
        <taxon>Eukaryota</taxon>
        <taxon>Viridiplantae</taxon>
        <taxon>Streptophyta</taxon>
        <taxon>Embryophyta</taxon>
        <taxon>Tracheophyta</taxon>
        <taxon>Spermatophyta</taxon>
        <taxon>Magnoliopsida</taxon>
        <taxon>eudicotyledons</taxon>
        <taxon>Gunneridae</taxon>
        <taxon>Pentapetalae</taxon>
        <taxon>rosids</taxon>
        <taxon>malvids</taxon>
        <taxon>Brassicales</taxon>
        <taxon>Brassicaceae</taxon>
        <taxon>Camelineae</taxon>
        <taxon>Capsella</taxon>
    </lineage>
</organism>
<feature type="compositionally biased region" description="Basic and acidic residues" evidence="1">
    <location>
        <begin position="218"/>
        <end position="234"/>
    </location>
</feature>
<feature type="region of interest" description="Disordered" evidence="1">
    <location>
        <begin position="196"/>
        <end position="234"/>
    </location>
</feature>
<dbReference type="eggNOG" id="ENOG502RZ0K">
    <property type="taxonomic scope" value="Eukaryota"/>
</dbReference>
<keyword evidence="3" id="KW-1185">Reference proteome</keyword>
<dbReference type="PANTHER" id="PTHR36810:SF1">
    <property type="entry name" value="OS05G0232200 PROTEIN"/>
    <property type="match status" value="1"/>
</dbReference>
<feature type="region of interest" description="Disordered" evidence="1">
    <location>
        <begin position="435"/>
        <end position="454"/>
    </location>
</feature>
<proteinExistence type="predicted"/>
<feature type="compositionally biased region" description="Basic and acidic residues" evidence="1">
    <location>
        <begin position="436"/>
        <end position="454"/>
    </location>
</feature>
<name>R0EWI2_9BRAS</name>
<dbReference type="PANTHER" id="PTHR36810">
    <property type="entry name" value="BNACNNG47150D PROTEIN"/>
    <property type="match status" value="1"/>
</dbReference>
<dbReference type="EMBL" id="KB870812">
    <property type="protein sequence ID" value="EOA13221.1"/>
    <property type="molecule type" value="Genomic_DNA"/>
</dbReference>
<evidence type="ECO:0000313" key="2">
    <source>
        <dbReference type="EMBL" id="EOA13221.1"/>
    </source>
</evidence>
<feature type="region of interest" description="Disordered" evidence="1">
    <location>
        <begin position="461"/>
        <end position="487"/>
    </location>
</feature>
<sequence>MPGTIQLSVLALIDDVQTSSPGSSNASIKVAMGKLEYRTSDSGDYIFPVTRLRENLIVTLLDVNGNRILDREIETRMIIESGFLEEKLSFKGYGNVQLKMQFVLTDEDRTRIRFLRQSALRKKHEELVNGTSFTKSKSIASDLSSLSPMHTREIVAAAHPKKNLDLSQETALQISADKEPVSSNLIMWKPELKDTVQPKKEEKPKIQLSSLDVSSSKKLPEVKKPESVSLVKQEDKSLSIPERIPKRKPMRRSMSETNLSNVRKMISNFEVKVTQDTKFQTAKIQTSSCKDVEEKTKAQPQQESAVNLEKPEEKKIGLRDMEKPVCREDTERCNDLFIVSRDERKVIMEEKSLEQSKRRSDSLSKQMRKRSSVVEEVRDDEKKPNKTVRLKDSQLENARGSRLWIFPDEAKDLSCERTDCGTRHLDMAKATLLQTNREESNSENIGERGSRCRSIAKVDSHNKWKSIERSKKHKSENSTDSDDSHGPVGQVMRALIVAGFAGLVFLTRQRT</sequence>
<dbReference type="OrthoDB" id="1939272at2759"/>
<dbReference type="AlphaFoldDB" id="R0EWI2"/>
<feature type="region of interest" description="Disordered" evidence="1">
    <location>
        <begin position="284"/>
        <end position="310"/>
    </location>
</feature>
<accession>R0EWI2</accession>
<evidence type="ECO:0000313" key="3">
    <source>
        <dbReference type="Proteomes" id="UP000029121"/>
    </source>
</evidence>
<protein>
    <submittedName>
        <fullName evidence="2">Uncharacterized protein</fullName>
    </submittedName>
</protein>
<dbReference type="STRING" id="81985.R0EWI2"/>
<feature type="compositionally biased region" description="Basic and acidic residues" evidence="1">
    <location>
        <begin position="351"/>
        <end position="362"/>
    </location>
</feature>
<gene>
    <name evidence="2" type="ORF">CARUB_v10026246mg</name>
</gene>
<feature type="region of interest" description="Disordered" evidence="1">
    <location>
        <begin position="351"/>
        <end position="385"/>
    </location>
</feature>
<feature type="compositionally biased region" description="Basic and acidic residues" evidence="1">
    <location>
        <begin position="372"/>
        <end position="385"/>
    </location>
</feature>
<feature type="compositionally biased region" description="Basic and acidic residues" evidence="1">
    <location>
        <begin position="196"/>
        <end position="205"/>
    </location>
</feature>
<dbReference type="Proteomes" id="UP000029121">
    <property type="component" value="Unassembled WGS sequence"/>
</dbReference>
<feature type="compositionally biased region" description="Low complexity" evidence="1">
    <location>
        <begin position="206"/>
        <end position="217"/>
    </location>
</feature>